<sequence length="85" mass="10264">MQGSIRKGAQDIFRNHLKHVADGFIKAWVELWQEEEFPYDPAGSQGKKIGKLELYDYMKDVPKRFDRILRSWYFIQWRVRSSSRQ</sequence>
<gene>
    <name evidence="1" type="ORF">PM3016_3593</name>
</gene>
<evidence type="ECO:0000313" key="2">
    <source>
        <dbReference type="Proteomes" id="UP000007523"/>
    </source>
</evidence>
<dbReference type="AlphaFoldDB" id="H6NMS7"/>
<dbReference type="HOGENOM" id="CLU_192237_0_0_9"/>
<dbReference type="Proteomes" id="UP000007523">
    <property type="component" value="Chromosome"/>
</dbReference>
<protein>
    <submittedName>
        <fullName evidence="1">Uncharacterized protein</fullName>
    </submittedName>
</protein>
<name>H6NMS7_9BACL</name>
<reference evidence="1 2" key="1">
    <citation type="journal article" date="2012" name="J. Bacteriol.">
        <title>Complete Genome Sequence of Paenibacillus mucilaginosus 3016, a Bacterium Functional as Microbial Fertilizer.</title>
        <authorList>
            <person name="Ma M."/>
            <person name="Wang Z."/>
            <person name="Li L."/>
            <person name="Jiang X."/>
            <person name="Guan D."/>
            <person name="Cao F."/>
            <person name="Chen H."/>
            <person name="Wang X."/>
            <person name="Shen D."/>
            <person name="Du B."/>
            <person name="Li J."/>
        </authorList>
    </citation>
    <scope>NUCLEOTIDE SEQUENCE [LARGE SCALE GENOMIC DNA]</scope>
    <source>
        <strain evidence="1 2">3016</strain>
    </source>
</reference>
<dbReference type="KEGG" id="pmq:PM3016_3593"/>
<evidence type="ECO:0000313" key="1">
    <source>
        <dbReference type="EMBL" id="AFC30414.1"/>
    </source>
</evidence>
<organism evidence="1 2">
    <name type="scientific">Paenibacillus mucilaginosus 3016</name>
    <dbReference type="NCBI Taxonomy" id="1116391"/>
    <lineage>
        <taxon>Bacteria</taxon>
        <taxon>Bacillati</taxon>
        <taxon>Bacillota</taxon>
        <taxon>Bacilli</taxon>
        <taxon>Bacillales</taxon>
        <taxon>Paenibacillaceae</taxon>
        <taxon>Paenibacillus</taxon>
    </lineage>
</organism>
<accession>H6NMS7</accession>
<keyword evidence="2" id="KW-1185">Reference proteome</keyword>
<proteinExistence type="predicted"/>
<dbReference type="EMBL" id="CP003235">
    <property type="protein sequence ID" value="AFC30414.1"/>
    <property type="molecule type" value="Genomic_DNA"/>
</dbReference>